<dbReference type="InterPro" id="IPR027022">
    <property type="entry name" value="ABC_permease_BceB-typ"/>
</dbReference>
<feature type="transmembrane region" description="Helical" evidence="6">
    <location>
        <begin position="595"/>
        <end position="613"/>
    </location>
</feature>
<keyword evidence="5 6" id="KW-0472">Membrane</keyword>
<name>A0A5D4RQU7_9BACI</name>
<comment type="similarity">
    <text evidence="6">Belongs to the ABC-4 integral membrane protein family.</text>
</comment>
<feature type="transmembrane region" description="Helical" evidence="6">
    <location>
        <begin position="283"/>
        <end position="303"/>
    </location>
</feature>
<reference evidence="8 9" key="1">
    <citation type="submission" date="2019-08" db="EMBL/GenBank/DDBJ databases">
        <title>Bacillus genomes from the desert of Cuatro Cienegas, Coahuila.</title>
        <authorList>
            <person name="Olmedo-Alvarez G."/>
        </authorList>
    </citation>
    <scope>NUCLEOTIDE SEQUENCE [LARGE SCALE GENOMIC DNA]</scope>
    <source>
        <strain evidence="8 9">CH446_14T</strain>
    </source>
</reference>
<feature type="transmembrane region" description="Helical" evidence="6">
    <location>
        <begin position="21"/>
        <end position="42"/>
    </location>
</feature>
<feature type="transmembrane region" description="Helical" evidence="6">
    <location>
        <begin position="563"/>
        <end position="583"/>
    </location>
</feature>
<keyword evidence="2 6" id="KW-1003">Cell membrane</keyword>
<proteinExistence type="inferred from homology"/>
<dbReference type="RefSeq" id="WP_148973064.1">
    <property type="nucleotide sequence ID" value="NZ_JBNIKU010000005.1"/>
</dbReference>
<evidence type="ECO:0000256" key="2">
    <source>
        <dbReference type="ARBA" id="ARBA00022475"/>
    </source>
</evidence>
<feature type="transmembrane region" description="Helical" evidence="6">
    <location>
        <begin position="62"/>
        <end position="80"/>
    </location>
</feature>
<sequence>MTFRQFAFKNVHRNKRLYAAYLLSSAFSVMVFFVYAVFAFHPGLKTEGIGGHVSTGLHFAEAVIYVFSFFFVLFSMSAFLKSRKKELGLLVMHGMTGMQLRMMIFMENMMIGLVSILTGIGTGMVLAKAILLAAENVLGLKKSLPFYMPFEALGLTAGAFVLLFAVISSFTVSMFRGNQLTAFIKRSTAPKPEPRASRLLALLSALLLAAGYITALKVKGVYVSLALVPVSTVVIIGTYFLFTQFSVYIIGRLKKNPSILFKKTNLLLFSDLAYRMKDNARTFFIVSIVSTVAFSAIGALVGFRTVMTKAVQEENPFAFDYSSYAGNEREASQVELIRDKLKEEGISYRELRAKGLYQTIGDSQAMFIKSSEYNPIASAAGGEAVDPEGDKAIKIIPMKTPAEKEKQTKLTLKESGEPISIAGNTQSFAFPAYESFYVVSDSKFAALQGFANEQRFYIFDAEDWKSTSDIGEELAKDLPISRLGKEYSFFPLAHELDKIVQGYGAILFVGLFIGAVFFVAAGSFLYFRLFSDLDEDKKKFSRIAKIGLTDDELSKVVSVQIGLLFFVPSGVAAVHGAVALTSMQNMFGTSLFRESALVLGSFLLIQLVYYVFIRSAYLKNIKKALR</sequence>
<feature type="transmembrane region" description="Helical" evidence="6">
    <location>
        <begin position="196"/>
        <end position="215"/>
    </location>
</feature>
<organism evidence="8 9">
    <name type="scientific">Bacillus infantis</name>
    <dbReference type="NCBI Taxonomy" id="324767"/>
    <lineage>
        <taxon>Bacteria</taxon>
        <taxon>Bacillati</taxon>
        <taxon>Bacillota</taxon>
        <taxon>Bacilli</taxon>
        <taxon>Bacillales</taxon>
        <taxon>Bacillaceae</taxon>
        <taxon>Bacillus</taxon>
    </lineage>
</organism>
<evidence type="ECO:0000313" key="9">
    <source>
        <dbReference type="Proteomes" id="UP000322139"/>
    </source>
</evidence>
<dbReference type="PANTHER" id="PTHR46795">
    <property type="entry name" value="ABC TRANSPORTER PERMEASE-RELATED-RELATED"/>
    <property type="match status" value="1"/>
</dbReference>
<accession>A0A5D4RQU7</accession>
<evidence type="ECO:0000256" key="6">
    <source>
        <dbReference type="PIRNR" id="PIRNR018968"/>
    </source>
</evidence>
<feature type="transmembrane region" description="Helical" evidence="6">
    <location>
        <begin position="503"/>
        <end position="529"/>
    </location>
</feature>
<feature type="domain" description="ABC3 transporter permease C-terminal" evidence="7">
    <location>
        <begin position="62"/>
        <end position="176"/>
    </location>
</feature>
<dbReference type="PIRSF" id="PIRSF018968">
    <property type="entry name" value="ABC_permease_BceB"/>
    <property type="match status" value="1"/>
</dbReference>
<dbReference type="GO" id="GO:0055085">
    <property type="term" value="P:transmembrane transport"/>
    <property type="evidence" value="ECO:0007669"/>
    <property type="project" value="UniProtKB-UniRule"/>
</dbReference>
<dbReference type="GO" id="GO:0005886">
    <property type="term" value="C:plasma membrane"/>
    <property type="evidence" value="ECO:0007669"/>
    <property type="project" value="UniProtKB-SubCell"/>
</dbReference>
<feature type="transmembrane region" description="Helical" evidence="6">
    <location>
        <begin position="110"/>
        <end position="132"/>
    </location>
</feature>
<dbReference type="EMBL" id="VTER01000001">
    <property type="protein sequence ID" value="TYS52084.1"/>
    <property type="molecule type" value="Genomic_DNA"/>
</dbReference>
<dbReference type="InterPro" id="IPR003838">
    <property type="entry name" value="ABC3_permease_C"/>
</dbReference>
<dbReference type="Pfam" id="PF02687">
    <property type="entry name" value="FtsX"/>
    <property type="match status" value="1"/>
</dbReference>
<evidence type="ECO:0000313" key="8">
    <source>
        <dbReference type="EMBL" id="TYS52084.1"/>
    </source>
</evidence>
<dbReference type="PANTHER" id="PTHR46795:SF2">
    <property type="entry name" value="ABC TRANSPORTER, PERMEASE PROTEIN"/>
    <property type="match status" value="1"/>
</dbReference>
<evidence type="ECO:0000256" key="5">
    <source>
        <dbReference type="ARBA" id="ARBA00023136"/>
    </source>
</evidence>
<keyword evidence="3 6" id="KW-0812">Transmembrane</keyword>
<protein>
    <submittedName>
        <fullName evidence="8">ABC transporter permease</fullName>
    </submittedName>
</protein>
<comment type="subcellular location">
    <subcellularLocation>
        <location evidence="1 6">Cell membrane</location>
        <topology evidence="1 6">Multi-pass membrane protein</topology>
    </subcellularLocation>
</comment>
<dbReference type="AlphaFoldDB" id="A0A5D4RQU7"/>
<keyword evidence="4 6" id="KW-1133">Transmembrane helix</keyword>
<keyword evidence="6" id="KW-0813">Transport</keyword>
<evidence type="ECO:0000259" key="7">
    <source>
        <dbReference type="Pfam" id="PF02687"/>
    </source>
</evidence>
<dbReference type="InterPro" id="IPR052536">
    <property type="entry name" value="ABC-4_Integral_Memb_Prot"/>
</dbReference>
<comment type="caution">
    <text evidence="8">The sequence shown here is derived from an EMBL/GenBank/DDBJ whole genome shotgun (WGS) entry which is preliminary data.</text>
</comment>
<evidence type="ECO:0000256" key="4">
    <source>
        <dbReference type="ARBA" id="ARBA00022989"/>
    </source>
</evidence>
<dbReference type="Proteomes" id="UP000322139">
    <property type="component" value="Unassembled WGS sequence"/>
</dbReference>
<feature type="transmembrane region" description="Helical" evidence="6">
    <location>
        <begin position="221"/>
        <end position="242"/>
    </location>
</feature>
<evidence type="ECO:0000256" key="3">
    <source>
        <dbReference type="ARBA" id="ARBA00022692"/>
    </source>
</evidence>
<feature type="transmembrane region" description="Helical" evidence="6">
    <location>
        <begin position="152"/>
        <end position="175"/>
    </location>
</feature>
<gene>
    <name evidence="8" type="ORF">FZD51_01160</name>
</gene>
<evidence type="ECO:0000256" key="1">
    <source>
        <dbReference type="ARBA" id="ARBA00004651"/>
    </source>
</evidence>